<proteinExistence type="predicted"/>
<gene>
    <name evidence="1" type="ORF">JTZ10_04295</name>
</gene>
<accession>A0AAW4G1B5</accession>
<evidence type="ECO:0000313" key="1">
    <source>
        <dbReference type="EMBL" id="MBM7276971.1"/>
    </source>
</evidence>
<dbReference type="EMBL" id="JAFFGU010000001">
    <property type="protein sequence ID" value="MBM7276971.1"/>
    <property type="molecule type" value="Genomic_DNA"/>
</dbReference>
<dbReference type="Proteomes" id="UP001195196">
    <property type="component" value="Unassembled WGS sequence"/>
</dbReference>
<protein>
    <submittedName>
        <fullName evidence="1">Uncharacterized protein</fullName>
    </submittedName>
</protein>
<comment type="caution">
    <text evidence="1">The sequence shown here is derived from an EMBL/GenBank/DDBJ whole genome shotgun (WGS) entry which is preliminary data.</text>
</comment>
<sequence length="273" mass="30171">MTVASTTPATTLTPVRLGQALFTLVDPARGHEAAYNRWYERDHIYSGCMIGPGWFAGRRWVAPKWLKDLRFPETGPVATKTEDGSYLAIYWVHEPEMEEAEAWARTQVGQLYAAGRGFAEREHVHTGQYLPDSTVSAQEDGVPLELALDHNYRGLVTVMIEPAEGLDRASAVATIDAGPVRALLDTGAVDLVSSWRHKPWPADHNVPMKMGNDGGTTERILQMCFLDGDPAESWQHIIDYAAAVERSGAGRVTFASPFIPTEVGTDKYTDELW</sequence>
<evidence type="ECO:0000313" key="2">
    <source>
        <dbReference type="Proteomes" id="UP001195196"/>
    </source>
</evidence>
<dbReference type="RefSeq" id="WP_204717461.1">
    <property type="nucleotide sequence ID" value="NZ_JAFFGU010000001.1"/>
</dbReference>
<dbReference type="AlphaFoldDB" id="A0AAW4G1B5"/>
<reference evidence="1" key="1">
    <citation type="submission" date="2021-02" db="EMBL/GenBank/DDBJ databases">
        <title>Taxonomy, biology and ecology of Rhodococcus bacteria occurring in California pistachio and other woody hosts as revealed by genome sequence analyses.</title>
        <authorList>
            <person name="Riely B."/>
            <person name="Gai Y."/>
        </authorList>
    </citation>
    <scope>NUCLEOTIDE SEQUENCE</scope>
    <source>
        <strain evidence="1">BP-295</strain>
    </source>
</reference>
<name>A0AAW4G1B5_GORRU</name>
<organism evidence="1 2">
    <name type="scientific">Gordonia rubripertincta</name>
    <name type="common">Rhodococcus corallinus</name>
    <dbReference type="NCBI Taxonomy" id="36822"/>
    <lineage>
        <taxon>Bacteria</taxon>
        <taxon>Bacillati</taxon>
        <taxon>Actinomycetota</taxon>
        <taxon>Actinomycetes</taxon>
        <taxon>Mycobacteriales</taxon>
        <taxon>Gordoniaceae</taxon>
        <taxon>Gordonia</taxon>
    </lineage>
</organism>